<dbReference type="RefSeq" id="WP_069656337.1">
    <property type="nucleotide sequence ID" value="NZ_MIJF01000013.1"/>
</dbReference>
<keyword evidence="2" id="KW-1185">Reference proteome</keyword>
<dbReference type="EMBL" id="MIJF01000013">
    <property type="protein sequence ID" value="OEF99850.1"/>
    <property type="molecule type" value="Genomic_DNA"/>
</dbReference>
<evidence type="ECO:0008006" key="3">
    <source>
        <dbReference type="Google" id="ProtNLM"/>
    </source>
</evidence>
<dbReference type="Pfam" id="PF09580">
    <property type="entry name" value="Spore_YhcN_YlaJ"/>
    <property type="match status" value="1"/>
</dbReference>
<gene>
    <name evidence="1" type="ORF">BHF71_01360</name>
</gene>
<dbReference type="Proteomes" id="UP000243739">
    <property type="component" value="Unassembled WGS sequence"/>
</dbReference>
<evidence type="ECO:0000313" key="1">
    <source>
        <dbReference type="EMBL" id="OEF99850.1"/>
    </source>
</evidence>
<proteinExistence type="predicted"/>
<dbReference type="PROSITE" id="PS51257">
    <property type="entry name" value="PROKAR_LIPOPROTEIN"/>
    <property type="match status" value="1"/>
</dbReference>
<reference evidence="1 2" key="1">
    <citation type="submission" date="2016-09" db="EMBL/GenBank/DDBJ databases">
        <title>Draft genome sequence for the type strain of Vulcanibacillus modesticaldus BR, a strictly anaerobic, moderately thermophilic, and nitrate-reducing bacterium from deep sea-hydrothermal vents of the Mid-Atlantic Ridge.</title>
        <authorList>
            <person name="Abin C.A."/>
            <person name="Hollibaugh J.T."/>
        </authorList>
    </citation>
    <scope>NUCLEOTIDE SEQUENCE [LARGE SCALE GENOMIC DNA]</scope>
    <source>
        <strain evidence="1 2">BR</strain>
    </source>
</reference>
<evidence type="ECO:0000313" key="2">
    <source>
        <dbReference type="Proteomes" id="UP000243739"/>
    </source>
</evidence>
<organism evidence="1 2">
    <name type="scientific">Vulcanibacillus modesticaldus</name>
    <dbReference type="NCBI Taxonomy" id="337097"/>
    <lineage>
        <taxon>Bacteria</taxon>
        <taxon>Bacillati</taxon>
        <taxon>Bacillota</taxon>
        <taxon>Bacilli</taxon>
        <taxon>Bacillales</taxon>
        <taxon>Bacillaceae</taxon>
        <taxon>Vulcanibacillus</taxon>
    </lineage>
</organism>
<comment type="caution">
    <text evidence="1">The sequence shown here is derived from an EMBL/GenBank/DDBJ whole genome shotgun (WGS) entry which is preliminary data.</text>
</comment>
<accession>A0A1D2YVU9</accession>
<name>A0A1D2YVU9_9BACI</name>
<sequence>MRTKKITILLLVSLLVIVLSACNVGERRPLTRGYTTPDGIAPYTIYDKDYRNDNLYNRRDYRYQYDNRYGVRDYDYRTRNFSTANVDADKMAEIAAKVPGVDDATVVIAGGNAYVALDLKDRVTTNEANSVEQQVYNALRRFATKYDIKITSDADLFGRLRDMGDNIREGTPLNRYDRDFRDFDKRFGTNFRMR</sequence>
<dbReference type="AlphaFoldDB" id="A0A1D2YVU9"/>
<protein>
    <recommendedName>
        <fullName evidence="3">Sporulation protein</fullName>
    </recommendedName>
</protein>
<dbReference type="InterPro" id="IPR019076">
    <property type="entry name" value="Spore_lipoprot_YhcN/YlaJ-like"/>
</dbReference>
<dbReference type="STRING" id="337097.BHF71_01360"/>